<dbReference type="AlphaFoldDB" id="A0A4Y2Q0E6"/>
<sequence length="118" mass="12871">MKPYHSAGTLTQVVLHPRPGIPFSNKWGFRSRWVSGRQHSPVISIFYGNPSGVGDVCESLGEKRCAFLGGGVALAHLPVVGVSTPSKFRKAPESSGPLIPRTPWEGRKMRGFRGIERC</sequence>
<reference evidence="1 2" key="1">
    <citation type="journal article" date="2019" name="Sci. Rep.">
        <title>Orb-weaving spider Araneus ventricosus genome elucidates the spidroin gene catalogue.</title>
        <authorList>
            <person name="Kono N."/>
            <person name="Nakamura H."/>
            <person name="Ohtoshi R."/>
            <person name="Moran D.A.P."/>
            <person name="Shinohara A."/>
            <person name="Yoshida Y."/>
            <person name="Fujiwara M."/>
            <person name="Mori M."/>
            <person name="Tomita M."/>
            <person name="Arakawa K."/>
        </authorList>
    </citation>
    <scope>NUCLEOTIDE SEQUENCE [LARGE SCALE GENOMIC DNA]</scope>
</reference>
<dbReference type="Proteomes" id="UP000499080">
    <property type="component" value="Unassembled WGS sequence"/>
</dbReference>
<gene>
    <name evidence="1" type="ORF">AVEN_11368_1</name>
</gene>
<keyword evidence="2" id="KW-1185">Reference proteome</keyword>
<dbReference type="EMBL" id="BGPR01012783">
    <property type="protein sequence ID" value="GBN57635.1"/>
    <property type="molecule type" value="Genomic_DNA"/>
</dbReference>
<proteinExistence type="predicted"/>
<name>A0A4Y2Q0E6_ARAVE</name>
<protein>
    <submittedName>
        <fullName evidence="1">Uncharacterized protein</fullName>
    </submittedName>
</protein>
<organism evidence="1 2">
    <name type="scientific">Araneus ventricosus</name>
    <name type="common">Orbweaver spider</name>
    <name type="synonym">Epeira ventricosa</name>
    <dbReference type="NCBI Taxonomy" id="182803"/>
    <lineage>
        <taxon>Eukaryota</taxon>
        <taxon>Metazoa</taxon>
        <taxon>Ecdysozoa</taxon>
        <taxon>Arthropoda</taxon>
        <taxon>Chelicerata</taxon>
        <taxon>Arachnida</taxon>
        <taxon>Araneae</taxon>
        <taxon>Araneomorphae</taxon>
        <taxon>Entelegynae</taxon>
        <taxon>Araneoidea</taxon>
        <taxon>Araneidae</taxon>
        <taxon>Araneus</taxon>
    </lineage>
</organism>
<comment type="caution">
    <text evidence="1">The sequence shown here is derived from an EMBL/GenBank/DDBJ whole genome shotgun (WGS) entry which is preliminary data.</text>
</comment>
<evidence type="ECO:0000313" key="1">
    <source>
        <dbReference type="EMBL" id="GBN57635.1"/>
    </source>
</evidence>
<accession>A0A4Y2Q0E6</accession>
<evidence type="ECO:0000313" key="2">
    <source>
        <dbReference type="Proteomes" id="UP000499080"/>
    </source>
</evidence>